<dbReference type="PATRIC" id="fig|1653479.3.peg.1416"/>
<dbReference type="Gene3D" id="2.60.40.1220">
    <property type="match status" value="1"/>
</dbReference>
<keyword evidence="4" id="KW-0186">Copper</keyword>
<dbReference type="PANTHER" id="PTHR34820:SF4">
    <property type="entry name" value="INNER MEMBRANE PROTEIN YEBZ"/>
    <property type="match status" value="1"/>
</dbReference>
<dbReference type="AlphaFoldDB" id="A0A143QIW8"/>
<accession>A0A143QIW8</accession>
<dbReference type="KEGG" id="rhs:A3Q41_01400"/>
<protein>
    <recommendedName>
        <fullName evidence="8">CopC domain-containing protein</fullName>
    </recommendedName>
</protein>
<feature type="signal peptide" evidence="7">
    <location>
        <begin position="1"/>
        <end position="30"/>
    </location>
</feature>
<reference evidence="10" key="2">
    <citation type="submission" date="2016-04" db="EMBL/GenBank/DDBJ databases">
        <title>Complete Genome and Plasmid Sequences for Rhodococcus fascians D188 and Draft Sequences for Rhodococcus spp. Isolates PBTS 1 and PBTS 2.</title>
        <authorList>
            <person name="Stamer R."/>
            <person name="Vereecke D."/>
            <person name="Zhang Y."/>
            <person name="Schilkey F."/>
            <person name="Devitt N."/>
            <person name="Randall J."/>
        </authorList>
    </citation>
    <scope>NUCLEOTIDE SEQUENCE [LARGE SCALE GENOMIC DNA]</scope>
    <source>
        <strain evidence="10">PBTS2</strain>
    </source>
</reference>
<dbReference type="SUPFAM" id="SSF81296">
    <property type="entry name" value="E set domains"/>
    <property type="match status" value="1"/>
</dbReference>
<dbReference type="GO" id="GO:0030313">
    <property type="term" value="C:cell envelope"/>
    <property type="evidence" value="ECO:0007669"/>
    <property type="project" value="UniProtKB-SubCell"/>
</dbReference>
<dbReference type="PANTHER" id="PTHR34820">
    <property type="entry name" value="INNER MEMBRANE PROTEIN YEBZ"/>
    <property type="match status" value="1"/>
</dbReference>
<evidence type="ECO:0000256" key="4">
    <source>
        <dbReference type="ARBA" id="ARBA00023008"/>
    </source>
</evidence>
<organism evidence="9 10">
    <name type="scientific">Rhodococcoides fascians</name>
    <name type="common">Rhodococcus fascians</name>
    <dbReference type="NCBI Taxonomy" id="1828"/>
    <lineage>
        <taxon>Bacteria</taxon>
        <taxon>Bacillati</taxon>
        <taxon>Actinomycetota</taxon>
        <taxon>Actinomycetes</taxon>
        <taxon>Mycobacteriales</taxon>
        <taxon>Nocardiaceae</taxon>
        <taxon>Rhodococcoides</taxon>
    </lineage>
</organism>
<keyword evidence="6" id="KW-0472">Membrane</keyword>
<evidence type="ECO:0000313" key="10">
    <source>
        <dbReference type="Proteomes" id="UP000076038"/>
    </source>
</evidence>
<evidence type="ECO:0000256" key="7">
    <source>
        <dbReference type="SAM" id="SignalP"/>
    </source>
</evidence>
<name>A0A143QIW8_RHOFA</name>
<dbReference type="InterPro" id="IPR014755">
    <property type="entry name" value="Cu-Rt/internalin_Ig-like"/>
</dbReference>
<evidence type="ECO:0000256" key="3">
    <source>
        <dbReference type="ARBA" id="ARBA00022729"/>
    </source>
</evidence>
<evidence type="ECO:0000256" key="1">
    <source>
        <dbReference type="ARBA" id="ARBA00004196"/>
    </source>
</evidence>
<dbReference type="GO" id="GO:0046688">
    <property type="term" value="P:response to copper ion"/>
    <property type="evidence" value="ECO:0007669"/>
    <property type="project" value="InterPro"/>
</dbReference>
<evidence type="ECO:0000313" key="9">
    <source>
        <dbReference type="EMBL" id="AMY22708.1"/>
    </source>
</evidence>
<proteinExistence type="predicted"/>
<dbReference type="EMBL" id="CP015220">
    <property type="protein sequence ID" value="AMY22708.1"/>
    <property type="molecule type" value="Genomic_DNA"/>
</dbReference>
<evidence type="ECO:0000256" key="6">
    <source>
        <dbReference type="SAM" id="Phobius"/>
    </source>
</evidence>
<dbReference type="InterPro" id="IPR032694">
    <property type="entry name" value="CopC/D"/>
</dbReference>
<sequence>MRALTVSAKAVVVSAVALLALLIAAPMASAHSQVTGYSPADGSSLDASPATASVTFNEVPQSQFATLNVVGPDGNIWSKGDARIEGQSVVVDVGDLGPAGEYTLAYRITSADGHPVSGTATFTLTQEGSGTPGAPADASGTSEESEDGFLGGYGPIMLVVVAVLAFGGALAFALRKPKDQRKSEDQRKPKSEK</sequence>
<evidence type="ECO:0000256" key="2">
    <source>
        <dbReference type="ARBA" id="ARBA00022723"/>
    </source>
</evidence>
<gene>
    <name evidence="9" type="ORF">A3Q41_01400</name>
</gene>
<dbReference type="InterPro" id="IPR007348">
    <property type="entry name" value="CopC_dom"/>
</dbReference>
<keyword evidence="10" id="KW-1185">Reference proteome</keyword>
<keyword evidence="6" id="KW-0812">Transmembrane</keyword>
<dbReference type="Pfam" id="PF04234">
    <property type="entry name" value="CopC"/>
    <property type="match status" value="1"/>
</dbReference>
<dbReference type="Proteomes" id="UP000076038">
    <property type="component" value="Chromosome"/>
</dbReference>
<feature type="transmembrane region" description="Helical" evidence="6">
    <location>
        <begin position="153"/>
        <end position="174"/>
    </location>
</feature>
<feature type="domain" description="CopC" evidence="8">
    <location>
        <begin position="31"/>
        <end position="124"/>
    </location>
</feature>
<keyword evidence="3 7" id="KW-0732">Signal</keyword>
<comment type="subcellular location">
    <subcellularLocation>
        <location evidence="1">Cell envelope</location>
    </subcellularLocation>
</comment>
<dbReference type="InterPro" id="IPR014756">
    <property type="entry name" value="Ig_E-set"/>
</dbReference>
<evidence type="ECO:0000259" key="8">
    <source>
        <dbReference type="Pfam" id="PF04234"/>
    </source>
</evidence>
<dbReference type="GO" id="GO:0005507">
    <property type="term" value="F:copper ion binding"/>
    <property type="evidence" value="ECO:0007669"/>
    <property type="project" value="InterPro"/>
</dbReference>
<feature type="region of interest" description="Disordered" evidence="5">
    <location>
        <begin position="124"/>
        <end position="146"/>
    </location>
</feature>
<dbReference type="GO" id="GO:0042597">
    <property type="term" value="C:periplasmic space"/>
    <property type="evidence" value="ECO:0007669"/>
    <property type="project" value="InterPro"/>
</dbReference>
<keyword evidence="2" id="KW-0479">Metal-binding</keyword>
<dbReference type="GO" id="GO:0005886">
    <property type="term" value="C:plasma membrane"/>
    <property type="evidence" value="ECO:0007669"/>
    <property type="project" value="TreeGrafter"/>
</dbReference>
<evidence type="ECO:0000256" key="5">
    <source>
        <dbReference type="SAM" id="MobiDB-lite"/>
    </source>
</evidence>
<dbReference type="GO" id="GO:0006825">
    <property type="term" value="P:copper ion transport"/>
    <property type="evidence" value="ECO:0007669"/>
    <property type="project" value="InterPro"/>
</dbReference>
<reference evidence="9 10" key="1">
    <citation type="journal article" date="2016" name="Genome Announc.">
        <title>Complete Genome and Plasmid Sequences for Rhodococcus fascians D188 and Draft Sequences for Rhodococcus Isolates PBTS 1 and PBTS 2.</title>
        <authorList>
            <person name="Stamler R.A."/>
            <person name="Vereecke D."/>
            <person name="Zhang Y."/>
            <person name="Schilkey F."/>
            <person name="Devitt N."/>
            <person name="Randall J.J."/>
        </authorList>
    </citation>
    <scope>NUCLEOTIDE SEQUENCE [LARGE SCALE GENOMIC DNA]</scope>
    <source>
        <strain evidence="9 10">PBTS2</strain>
    </source>
</reference>
<feature type="chain" id="PRO_5007512545" description="CopC domain-containing protein" evidence="7">
    <location>
        <begin position="31"/>
        <end position="193"/>
    </location>
</feature>
<keyword evidence="6" id="KW-1133">Transmembrane helix</keyword>